<evidence type="ECO:0000313" key="3">
    <source>
        <dbReference type="Proteomes" id="UP000275345"/>
    </source>
</evidence>
<dbReference type="Proteomes" id="UP000275345">
    <property type="component" value="Segment"/>
</dbReference>
<protein>
    <submittedName>
        <fullName evidence="2">Uncharacterized protein</fullName>
    </submittedName>
</protein>
<feature type="region of interest" description="Disordered" evidence="1">
    <location>
        <begin position="102"/>
        <end position="155"/>
    </location>
</feature>
<organism evidence="2 3">
    <name type="scientific">Circoviridae sp</name>
    <dbReference type="NCBI Taxonomy" id="1954248"/>
    <lineage>
        <taxon>Viruses</taxon>
        <taxon>Monodnaviria</taxon>
        <taxon>Shotokuvirae</taxon>
        <taxon>Cressdnaviricota</taxon>
        <taxon>Arfiviricetes</taxon>
        <taxon>Rohanvirales</taxon>
        <taxon>Nenyaviridae</taxon>
        <taxon>Galvornvirus</taxon>
        <taxon>Galvornvirus isengard</taxon>
    </lineage>
</organism>
<sequence>MALRFSSHKLSCLPEVKRSVGFSPFTTILMTKSKPLATSQKSSVITAWLVKKKPKKERRICKVSSSSKPSAPYVSSSPSWGTDSILRSLAVPLPKQLITVKRMVTSRNGEKSLPKAGGATGKHSETGSKSRRQGLLSDLWRTGSLESGGGTATVL</sequence>
<feature type="compositionally biased region" description="Gly residues" evidence="1">
    <location>
        <begin position="146"/>
        <end position="155"/>
    </location>
</feature>
<dbReference type="EMBL" id="MH616757">
    <property type="protein sequence ID" value="AXH73546.1"/>
    <property type="molecule type" value="Genomic_DNA"/>
</dbReference>
<proteinExistence type="predicted"/>
<evidence type="ECO:0000313" key="2">
    <source>
        <dbReference type="EMBL" id="AXH73546.1"/>
    </source>
</evidence>
<feature type="region of interest" description="Disordered" evidence="1">
    <location>
        <begin position="59"/>
        <end position="79"/>
    </location>
</feature>
<accession>A0A345MQ96</accession>
<reference evidence="2 3" key="1">
    <citation type="submission" date="2018-07" db="EMBL/GenBank/DDBJ databases">
        <title>Uncovering a Universe of Circular DNA Viruses in Animal Metagenomes.</title>
        <authorList>
            <person name="Tisza M."/>
            <person name="Buck C."/>
            <person name="Pastrana D."/>
            <person name="Welch N."/>
            <person name="Peretti A."/>
        </authorList>
    </citation>
    <scope>NUCLEOTIDE SEQUENCE [LARGE SCALE GENOMIC DNA]</scope>
    <source>
        <strain evidence="2">Ctda242</strain>
    </source>
</reference>
<feature type="compositionally biased region" description="Low complexity" evidence="1">
    <location>
        <begin position="64"/>
        <end position="79"/>
    </location>
</feature>
<keyword evidence="3" id="KW-1185">Reference proteome</keyword>
<evidence type="ECO:0000256" key="1">
    <source>
        <dbReference type="SAM" id="MobiDB-lite"/>
    </source>
</evidence>
<name>A0A345MQ96_9VIRU</name>